<evidence type="ECO:0000256" key="5">
    <source>
        <dbReference type="SAM" id="MobiDB-lite"/>
    </source>
</evidence>
<dbReference type="Pfam" id="PF08167">
    <property type="entry name" value="RIX1"/>
    <property type="match status" value="1"/>
</dbReference>
<gene>
    <name evidence="7" type="ORF">B0T17DRAFT_494818</name>
</gene>
<evidence type="ECO:0000313" key="7">
    <source>
        <dbReference type="EMBL" id="KAK0621175.1"/>
    </source>
</evidence>
<dbReference type="PANTHER" id="PTHR34105:SF1">
    <property type="entry name" value="PROLINE-, GLUTAMIC ACID- AND LEUCINE-RICH PROTEIN 1"/>
    <property type="match status" value="1"/>
</dbReference>
<dbReference type="PANTHER" id="PTHR34105">
    <property type="entry name" value="PROLINE-, GLUTAMIC ACID- AND LEUCINE-RICH PROTEIN 1"/>
    <property type="match status" value="1"/>
</dbReference>
<dbReference type="Proteomes" id="UP001174934">
    <property type="component" value="Unassembled WGS sequence"/>
</dbReference>
<feature type="compositionally biased region" description="Acidic residues" evidence="5">
    <location>
        <begin position="748"/>
        <end position="791"/>
    </location>
</feature>
<feature type="region of interest" description="Disordered" evidence="5">
    <location>
        <begin position="693"/>
        <end position="797"/>
    </location>
</feature>
<dbReference type="SUPFAM" id="SSF48371">
    <property type="entry name" value="ARM repeat"/>
    <property type="match status" value="1"/>
</dbReference>
<comment type="subcellular location">
    <subcellularLocation>
        <location evidence="1">Nucleus</location>
    </subcellularLocation>
</comment>
<evidence type="ECO:0000256" key="3">
    <source>
        <dbReference type="ARBA" id="ARBA00021502"/>
    </source>
</evidence>
<evidence type="ECO:0000313" key="8">
    <source>
        <dbReference type="Proteomes" id="UP001174934"/>
    </source>
</evidence>
<proteinExistence type="inferred from homology"/>
<dbReference type="AlphaFoldDB" id="A0AA39WT80"/>
<comment type="caution">
    <text evidence="7">The sequence shown here is derived from an EMBL/GenBank/DDBJ whole genome shotgun (WGS) entry which is preliminary data.</text>
</comment>
<evidence type="ECO:0000259" key="6">
    <source>
        <dbReference type="Pfam" id="PF08167"/>
    </source>
</evidence>
<evidence type="ECO:0000256" key="4">
    <source>
        <dbReference type="ARBA" id="ARBA00023242"/>
    </source>
</evidence>
<dbReference type="InterPro" id="IPR016024">
    <property type="entry name" value="ARM-type_fold"/>
</dbReference>
<keyword evidence="8" id="KW-1185">Reference proteome</keyword>
<accession>A0AA39WT80</accession>
<sequence length="797" mass="85682">MSVSPPDLRVLCRRLASTPADELPRLCPMLVGHVLRCGGVLSSVQEAKGKDKLSETPVLVHRLKTHITTLLSGKNASGRFAAISLVKAVIDVGGWECLKASDAWIRGLISILQKPDPLVSKELCVITLTRIYTLLQSYQTLVREMVTPTLPSFVTACLQLIKAPASSKPLKTPVSFVDTITCALSKIVTLYPTTMRPFNSQIRTAIRSYIAPTSADPLVVPQRLRKSSRHLSILLHYTAAKNGSSDDWVRAISASVKECHATADQVFRAVHESWESTTGYRPQATVRAEADPSGGSDATDGFPSWAGIGAGAERLVGLLEFLAAYLKAPTKAAVTIPLGELLDLTSRITLVTLPTGGKEDSAEMNVAIGREEKAELWSVLPDIHTAVVRLHTTIIHRLQNNALSLSTDLLDQMVRVFNSSHHVASVRENTYTLAREILLLSGPGLGKLTVDSLSSVILGCCQDILRTSGHSEDSAREAPVASTKGGTKPKESASTGNADAFLANAADLAAPVSTSLPKSHRAAAAELLPLFLSHLPQRHLSPDARGLIDRTAILSNNKAAMLASCLHPFKDSRGRYYPSILPFLIRQFPHDQGVEVLRSNLLRGGGGAAAQQAWDPREGLDDLLRDREAEVLLAEDNIISLEGADISMVSDEDSDDNNTNGWGEYLPQTISTAAGAVANQFLAVADQIAPARGLGGHDATSQRDPSLLTPLKRKGDQIESGSSTKRGKAQDNVGIAYMPKPAAPPVVAEEDEKDSDSDDDNDDDAASIEIDMTLDDEDDEEEEEEDGEEGEDSKKDE</sequence>
<evidence type="ECO:0000256" key="1">
    <source>
        <dbReference type="ARBA" id="ARBA00004123"/>
    </source>
</evidence>
<comment type="similarity">
    <text evidence="2">Belongs to the RIX1/PELP1 family.</text>
</comment>
<dbReference type="InterPro" id="IPR012583">
    <property type="entry name" value="RIX1_N"/>
</dbReference>
<dbReference type="GO" id="GO:0006364">
    <property type="term" value="P:rRNA processing"/>
    <property type="evidence" value="ECO:0007669"/>
    <property type="project" value="TreeGrafter"/>
</dbReference>
<evidence type="ECO:0000256" key="2">
    <source>
        <dbReference type="ARBA" id="ARBA00010511"/>
    </source>
</evidence>
<reference evidence="7" key="1">
    <citation type="submission" date="2023-06" db="EMBL/GenBank/DDBJ databases">
        <title>Genome-scale phylogeny and comparative genomics of the fungal order Sordariales.</title>
        <authorList>
            <consortium name="Lawrence Berkeley National Laboratory"/>
            <person name="Hensen N."/>
            <person name="Bonometti L."/>
            <person name="Westerberg I."/>
            <person name="Brannstrom I.O."/>
            <person name="Guillou S."/>
            <person name="Cros-Aarteil S."/>
            <person name="Calhoun S."/>
            <person name="Haridas S."/>
            <person name="Kuo A."/>
            <person name="Mondo S."/>
            <person name="Pangilinan J."/>
            <person name="Riley R."/>
            <person name="LaButti K."/>
            <person name="Andreopoulos B."/>
            <person name="Lipzen A."/>
            <person name="Chen C."/>
            <person name="Yanf M."/>
            <person name="Daum C."/>
            <person name="Ng V."/>
            <person name="Clum A."/>
            <person name="Steindorff A."/>
            <person name="Ohm R."/>
            <person name="Martin F."/>
            <person name="Silar P."/>
            <person name="Natvig D."/>
            <person name="Lalanne C."/>
            <person name="Gautier V."/>
            <person name="Ament-velasquez S.L."/>
            <person name="Kruys A."/>
            <person name="Hutchinson M.I."/>
            <person name="Powell A.J."/>
            <person name="Barry K."/>
            <person name="Miller A.N."/>
            <person name="Grigoriev I.V."/>
            <person name="Debuchy R."/>
            <person name="Gladieux P."/>
            <person name="Thoren M.H."/>
            <person name="Johannesson H."/>
        </authorList>
    </citation>
    <scope>NUCLEOTIDE SEQUENCE</scope>
    <source>
        <strain evidence="7">SMH3391-2</strain>
    </source>
</reference>
<keyword evidence="4" id="KW-0539">Nucleus</keyword>
<organism evidence="7 8">
    <name type="scientific">Bombardia bombarda</name>
    <dbReference type="NCBI Taxonomy" id="252184"/>
    <lineage>
        <taxon>Eukaryota</taxon>
        <taxon>Fungi</taxon>
        <taxon>Dikarya</taxon>
        <taxon>Ascomycota</taxon>
        <taxon>Pezizomycotina</taxon>
        <taxon>Sordariomycetes</taxon>
        <taxon>Sordariomycetidae</taxon>
        <taxon>Sordariales</taxon>
        <taxon>Lasiosphaeriaceae</taxon>
        <taxon>Bombardia</taxon>
    </lineage>
</organism>
<feature type="domain" description="Pre-rRNA-processing protein RIX1 N-terminal" evidence="6">
    <location>
        <begin position="7"/>
        <end position="216"/>
    </location>
</feature>
<feature type="region of interest" description="Disordered" evidence="5">
    <location>
        <begin position="470"/>
        <end position="495"/>
    </location>
</feature>
<protein>
    <recommendedName>
        <fullName evidence="3">Pre-rRNA-processing protein RIX1</fullName>
    </recommendedName>
</protein>
<dbReference type="GO" id="GO:0005634">
    <property type="term" value="C:nucleus"/>
    <property type="evidence" value="ECO:0007669"/>
    <property type="project" value="UniProtKB-SubCell"/>
</dbReference>
<name>A0AA39WT80_9PEZI</name>
<dbReference type="EMBL" id="JAULSR010000004">
    <property type="protein sequence ID" value="KAK0621175.1"/>
    <property type="molecule type" value="Genomic_DNA"/>
</dbReference>